<keyword evidence="6" id="KW-1185">Reference proteome</keyword>
<dbReference type="InterPro" id="IPR045076">
    <property type="entry name" value="MutS"/>
</dbReference>
<dbReference type="SMART" id="SM00534">
    <property type="entry name" value="MUTSac"/>
    <property type="match status" value="1"/>
</dbReference>
<dbReference type="Proteomes" id="UP000290602">
    <property type="component" value="Unassembled WGS sequence"/>
</dbReference>
<organism evidence="5 6">
    <name type="scientific">Levilactobacillus suantsaii</name>
    <dbReference type="NCBI Taxonomy" id="2292255"/>
    <lineage>
        <taxon>Bacteria</taxon>
        <taxon>Bacillati</taxon>
        <taxon>Bacillota</taxon>
        <taxon>Bacilli</taxon>
        <taxon>Lactobacillales</taxon>
        <taxon>Lactobacillaceae</taxon>
        <taxon>Levilactobacillus</taxon>
    </lineage>
</organism>
<comment type="caution">
    <text evidence="5">The sequence shown here is derived from an EMBL/GenBank/DDBJ whole genome shotgun (WGS) entry which is preliminary data.</text>
</comment>
<evidence type="ECO:0000313" key="5">
    <source>
        <dbReference type="EMBL" id="RXI77546.1"/>
    </source>
</evidence>
<dbReference type="Pfam" id="PF00488">
    <property type="entry name" value="MutS_V"/>
    <property type="match status" value="1"/>
</dbReference>
<keyword evidence="1" id="KW-0547">Nucleotide-binding</keyword>
<accession>A0A4Q0VGR4</accession>
<dbReference type="InterPro" id="IPR027417">
    <property type="entry name" value="P-loop_NTPase"/>
</dbReference>
<dbReference type="GO" id="GO:0140664">
    <property type="term" value="F:ATP-dependent DNA damage sensor activity"/>
    <property type="evidence" value="ECO:0007669"/>
    <property type="project" value="InterPro"/>
</dbReference>
<dbReference type="OrthoDB" id="9808166at2"/>
<keyword evidence="3" id="KW-0238">DNA-binding</keyword>
<dbReference type="AlphaFoldDB" id="A0A4Q0VGR4"/>
<dbReference type="PANTHER" id="PTHR11361:SF34">
    <property type="entry name" value="DNA MISMATCH REPAIR PROTEIN MSH1, MITOCHONDRIAL"/>
    <property type="match status" value="1"/>
</dbReference>
<evidence type="ECO:0000256" key="3">
    <source>
        <dbReference type="ARBA" id="ARBA00023125"/>
    </source>
</evidence>
<dbReference type="GO" id="GO:0005829">
    <property type="term" value="C:cytosol"/>
    <property type="evidence" value="ECO:0007669"/>
    <property type="project" value="TreeGrafter"/>
</dbReference>
<dbReference type="GO" id="GO:0006298">
    <property type="term" value="P:mismatch repair"/>
    <property type="evidence" value="ECO:0007669"/>
    <property type="project" value="InterPro"/>
</dbReference>
<evidence type="ECO:0000313" key="6">
    <source>
        <dbReference type="Proteomes" id="UP000290602"/>
    </source>
</evidence>
<dbReference type="Gene3D" id="3.40.50.300">
    <property type="entry name" value="P-loop containing nucleotide triphosphate hydrolases"/>
    <property type="match status" value="1"/>
</dbReference>
<dbReference type="InterPro" id="IPR000432">
    <property type="entry name" value="DNA_mismatch_repair_MutS_C"/>
</dbReference>
<evidence type="ECO:0000259" key="4">
    <source>
        <dbReference type="SMART" id="SM00534"/>
    </source>
</evidence>
<protein>
    <recommendedName>
        <fullName evidence="4">DNA mismatch repair proteins mutS family domain-containing protein</fullName>
    </recommendedName>
</protein>
<dbReference type="RefSeq" id="WP_129032988.1">
    <property type="nucleotide sequence ID" value="NZ_QXIL01000020.1"/>
</dbReference>
<evidence type="ECO:0000256" key="1">
    <source>
        <dbReference type="ARBA" id="ARBA00022741"/>
    </source>
</evidence>
<feature type="domain" description="DNA mismatch repair proteins mutS family" evidence="4">
    <location>
        <begin position="249"/>
        <end position="433"/>
    </location>
</feature>
<name>A0A4Q0VGR4_9LACO</name>
<gene>
    <name evidence="5" type="ORF">DXH47_08935</name>
</gene>
<dbReference type="GO" id="GO:0005524">
    <property type="term" value="F:ATP binding"/>
    <property type="evidence" value="ECO:0007669"/>
    <property type="project" value="UniProtKB-KW"/>
</dbReference>
<keyword evidence="2" id="KW-0067">ATP-binding</keyword>
<evidence type="ECO:0000256" key="2">
    <source>
        <dbReference type="ARBA" id="ARBA00022840"/>
    </source>
</evidence>
<dbReference type="PANTHER" id="PTHR11361">
    <property type="entry name" value="DNA MISMATCH REPAIR PROTEIN MUTS FAMILY MEMBER"/>
    <property type="match status" value="1"/>
</dbReference>
<proteinExistence type="predicted"/>
<reference evidence="5 6" key="1">
    <citation type="submission" date="2018-08" db="EMBL/GenBank/DDBJ databases">
        <title>Lactobacillus suantsai sp. nov., isolated from traditional fermented suan-tsai in Taiwan.</title>
        <authorList>
            <person name="Huang C.-H."/>
        </authorList>
    </citation>
    <scope>NUCLEOTIDE SEQUENCE [LARGE SCALE GENOMIC DNA]</scope>
    <source>
        <strain evidence="5 6">BCRC 12945</strain>
    </source>
</reference>
<dbReference type="EMBL" id="QXIL01000020">
    <property type="protein sequence ID" value="RXI77546.1"/>
    <property type="molecule type" value="Genomic_DNA"/>
</dbReference>
<dbReference type="GO" id="GO:0030983">
    <property type="term" value="F:mismatched DNA binding"/>
    <property type="evidence" value="ECO:0007669"/>
    <property type="project" value="InterPro"/>
</dbReference>
<sequence>MADALADPTWSTQLYQLASATLDKIQRDNWSFPDGSATYQLYSQSNTLETYLNGIASLTQVAFHGKSPAGKTFTGQLKRLFSPDKLAAMHQVVAACRQSDGYSYPVALSADLGSTPADLDFHPNGNKLTQLGRHLLANHHNRETFEVPDRDDNAASAISHDENVAAQSAATILTNVTREFTTFFKQLRYQSGFLVAVTTYKNLLGADQLLTNLIFEPATTIIGLKNSQLLLKTDLDHPVVANDLRATPHQLMLISGANQGGKTTFLRALGQAQVMGQAGFPVPAERFAVPAYRAVFTHFRREEDQTTHHGKLDEELVRMQGIVKALSAPSLLLMNESFSSTNEHEGAILNEQIIRGLLSQNQTICAVTHQYELGQRLTTLTPAPLFLRAQRLSDGDRTFKLVPGQPRLTSYGLDIFKRVFQPDTPSNVTSTVTPAKQA</sequence>
<dbReference type="SUPFAM" id="SSF52540">
    <property type="entry name" value="P-loop containing nucleoside triphosphate hydrolases"/>
    <property type="match status" value="1"/>
</dbReference>